<evidence type="ECO:0000313" key="4">
    <source>
        <dbReference type="WBParaSite" id="TCLT_0000348001-mRNA-1"/>
    </source>
</evidence>
<evidence type="ECO:0000313" key="3">
    <source>
        <dbReference type="Proteomes" id="UP000276776"/>
    </source>
</evidence>
<protein>
    <submittedName>
        <fullName evidence="4">Secreted protein</fullName>
    </submittedName>
</protein>
<keyword evidence="1" id="KW-1133">Transmembrane helix</keyword>
<keyword evidence="1" id="KW-0472">Membrane</keyword>
<dbReference type="Proteomes" id="UP000276776">
    <property type="component" value="Unassembled WGS sequence"/>
</dbReference>
<name>A0A0N5CTC2_THECL</name>
<organism evidence="4">
    <name type="scientific">Thelazia callipaeda</name>
    <name type="common">Oriental eyeworm</name>
    <name type="synonym">Parasitic nematode</name>
    <dbReference type="NCBI Taxonomy" id="103827"/>
    <lineage>
        <taxon>Eukaryota</taxon>
        <taxon>Metazoa</taxon>
        <taxon>Ecdysozoa</taxon>
        <taxon>Nematoda</taxon>
        <taxon>Chromadorea</taxon>
        <taxon>Rhabditida</taxon>
        <taxon>Spirurina</taxon>
        <taxon>Spiruromorpha</taxon>
        <taxon>Thelazioidea</taxon>
        <taxon>Thelaziidae</taxon>
        <taxon>Thelazia</taxon>
    </lineage>
</organism>
<accession>A0A0N5CTC2</accession>
<reference evidence="2 3" key="2">
    <citation type="submission" date="2018-11" db="EMBL/GenBank/DDBJ databases">
        <authorList>
            <consortium name="Pathogen Informatics"/>
        </authorList>
    </citation>
    <scope>NUCLEOTIDE SEQUENCE [LARGE SCALE GENOMIC DNA]</scope>
</reference>
<evidence type="ECO:0000313" key="2">
    <source>
        <dbReference type="EMBL" id="VDM99960.1"/>
    </source>
</evidence>
<dbReference type="AlphaFoldDB" id="A0A0N5CTC2"/>
<evidence type="ECO:0000256" key="1">
    <source>
        <dbReference type="SAM" id="Phobius"/>
    </source>
</evidence>
<dbReference type="EMBL" id="UYYF01001549">
    <property type="protein sequence ID" value="VDM99960.1"/>
    <property type="molecule type" value="Genomic_DNA"/>
</dbReference>
<proteinExistence type="predicted"/>
<dbReference type="OMA" id="CKLIFAY"/>
<reference evidence="4" key="1">
    <citation type="submission" date="2017-02" db="UniProtKB">
        <authorList>
            <consortium name="WormBaseParasite"/>
        </authorList>
    </citation>
    <scope>IDENTIFICATION</scope>
</reference>
<dbReference type="OrthoDB" id="5873310at2759"/>
<gene>
    <name evidence="2" type="ORF">TCLT_LOCUS3473</name>
</gene>
<keyword evidence="3" id="KW-1185">Reference proteome</keyword>
<feature type="transmembrane region" description="Helical" evidence="1">
    <location>
        <begin position="6"/>
        <end position="26"/>
    </location>
</feature>
<keyword evidence="1" id="KW-0812">Transmembrane</keyword>
<sequence>MQSSNATITFCVLILLWSYCKLIFAYKRNQPIKMQSLNYLSDNNAQKAEFVRASWSDTTYSKLRTYSKFHAFFNVS</sequence>
<dbReference type="WBParaSite" id="TCLT_0000348001-mRNA-1">
    <property type="protein sequence ID" value="TCLT_0000348001-mRNA-1"/>
    <property type="gene ID" value="TCLT_0000348001"/>
</dbReference>